<keyword evidence="3 5" id="KW-1133">Transmembrane helix</keyword>
<feature type="domain" description="ABC-2 type transporter transmembrane" evidence="6">
    <location>
        <begin position="528"/>
        <end position="735"/>
    </location>
</feature>
<dbReference type="Proteomes" id="UP001220962">
    <property type="component" value="Chromosome"/>
</dbReference>
<keyword evidence="4 5" id="KW-0472">Membrane</keyword>
<feature type="transmembrane region" description="Helical" evidence="5">
    <location>
        <begin position="722"/>
        <end position="739"/>
    </location>
</feature>
<evidence type="ECO:0000256" key="3">
    <source>
        <dbReference type="ARBA" id="ARBA00022989"/>
    </source>
</evidence>
<dbReference type="NCBIfam" id="TIGR03061">
    <property type="entry name" value="pip_yhgE_Nterm"/>
    <property type="match status" value="1"/>
</dbReference>
<dbReference type="Gene3D" id="3.40.1710.10">
    <property type="entry name" value="abc type-2 transporter like domain"/>
    <property type="match status" value="1"/>
</dbReference>
<proteinExistence type="predicted"/>
<sequence length="763" mass="80400">MKSLSVFSKDVLRAVKNPKILIPIIAVICIPILYTGIYLTAFWDPYNHLERLPIAVVNEDKGADFEGESLTIGQDLMEELKEDPEFDWQFVNNEEAQEGIDNNKYYMKITIPEDFSSRATTLLDDKPSPAELIYEPNGSYNFVGAQIGNTAIKEISKQVSSAVTESYTETLLDKFSEASDGFGEAGDGAKDINEGAVKLDDGAVTLQDNLKKLSEGTLELQQGMDPLADGVKTLNDGAGQLHTGANELSTGLNQLVTAEGQLEEGSGKLQSGAVELKDGITSSRDGAAALSEGLASAEQGASALNEGLQGAKQGSAQLSSGLSAAEEASSQLAAGAETLAAGLQQLAESNPELAASPEVQKLLAASQSLAEGAGQLHAADQQLLSGAQALDQGNEKLAAGAQQLLSGHKELASGASALAAGQEQLLAGADTLAQGQGELNSNLALFGEKLSEAASGGETLSAGASELYTGTGTLLSSIGELTGGVTTLADGSAQLTDGAGKLHNGLSEIKDGSSELSTKLKDAASDTSELQQTDEVISMFAEPVQTIEDETRSVANYGTGLTPYFMSIGLFVGALITTIIMNMRETSVPDAGPWSRFVSRFLAFGGMSVLQAVILATFMLYGLKLEVASIPLFYVFSIIVGFTSMMIVQALVTWLDLVGRYLVIVLLVFQLATSGGTFPLELLPEWMKPISSLLPMYHSVIGYKAVIMSGNFNLMWDKAATLGIYAGISLLLTLFYFLWSGRRRKQGSVTEDAQHTSGDVVTV</sequence>
<evidence type="ECO:0000256" key="5">
    <source>
        <dbReference type="SAM" id="Phobius"/>
    </source>
</evidence>
<gene>
    <name evidence="7" type="ORF">PUW23_05995</name>
</gene>
<evidence type="ECO:0000313" key="7">
    <source>
        <dbReference type="EMBL" id="WDH83777.1"/>
    </source>
</evidence>
<dbReference type="InterPro" id="IPR017500">
    <property type="entry name" value="Phage_infect_YhgE_N"/>
</dbReference>
<reference evidence="7" key="1">
    <citation type="submission" date="2023-02" db="EMBL/GenBank/DDBJ databases">
        <title>Pathogen: clinical or host-associated sample.</title>
        <authorList>
            <person name="Hergert J."/>
            <person name="Casey R."/>
            <person name="Wagner J."/>
            <person name="Young E.L."/>
            <person name="Oakeson K.F."/>
        </authorList>
    </citation>
    <scope>NUCLEOTIDE SEQUENCE</scope>
    <source>
        <strain evidence="7">2022CK-00830</strain>
    </source>
</reference>
<dbReference type="RefSeq" id="WP_274359660.1">
    <property type="nucleotide sequence ID" value="NZ_CP118101.1"/>
</dbReference>
<accession>A0AAX3N2K1</accession>
<dbReference type="InterPro" id="IPR017501">
    <property type="entry name" value="Phage_infect_YhgE_C"/>
</dbReference>
<comment type="subcellular location">
    <subcellularLocation>
        <location evidence="1">Membrane</location>
        <topology evidence="1">Multi-pass membrane protein</topology>
    </subcellularLocation>
</comment>
<evidence type="ECO:0000256" key="2">
    <source>
        <dbReference type="ARBA" id="ARBA00022692"/>
    </source>
</evidence>
<name>A0AAX3N2K1_9BACL</name>
<feature type="transmembrane region" description="Helical" evidence="5">
    <location>
        <begin position="20"/>
        <end position="43"/>
    </location>
</feature>
<dbReference type="InterPro" id="IPR051328">
    <property type="entry name" value="T7SS_ABC-Transporter"/>
</dbReference>
<dbReference type="InterPro" id="IPR023908">
    <property type="entry name" value="xxxLxxG_rpt"/>
</dbReference>
<dbReference type="GO" id="GO:0140359">
    <property type="term" value="F:ABC-type transporter activity"/>
    <property type="evidence" value="ECO:0007669"/>
    <property type="project" value="InterPro"/>
</dbReference>
<dbReference type="EMBL" id="CP118101">
    <property type="protein sequence ID" value="WDH83777.1"/>
    <property type="molecule type" value="Genomic_DNA"/>
</dbReference>
<dbReference type="NCBIfam" id="TIGR03062">
    <property type="entry name" value="pip_yhgE_Cterm"/>
    <property type="match status" value="1"/>
</dbReference>
<protein>
    <submittedName>
        <fullName evidence="7">YhgE/Pip domain-containing protein</fullName>
    </submittedName>
</protein>
<dbReference type="NCBIfam" id="TIGR03057">
    <property type="entry name" value="xxxLxxG_by_4"/>
    <property type="match status" value="2"/>
</dbReference>
<evidence type="ECO:0000256" key="1">
    <source>
        <dbReference type="ARBA" id="ARBA00004141"/>
    </source>
</evidence>
<dbReference type="Pfam" id="PF12698">
    <property type="entry name" value="ABC2_membrane_3"/>
    <property type="match status" value="2"/>
</dbReference>
<keyword evidence="2 5" id="KW-0812">Transmembrane</keyword>
<dbReference type="GO" id="GO:0016020">
    <property type="term" value="C:membrane"/>
    <property type="evidence" value="ECO:0007669"/>
    <property type="project" value="UniProtKB-SubCell"/>
</dbReference>
<feature type="transmembrane region" description="Helical" evidence="5">
    <location>
        <begin position="561"/>
        <end position="581"/>
    </location>
</feature>
<dbReference type="PANTHER" id="PTHR43077:SF5">
    <property type="entry name" value="PHAGE INFECTION PROTEIN"/>
    <property type="match status" value="1"/>
</dbReference>
<dbReference type="Gene3D" id="1.10.287.950">
    <property type="entry name" value="Methyl-accepting chemotaxis protein"/>
    <property type="match status" value="1"/>
</dbReference>
<feature type="domain" description="ABC-2 type transporter transmembrane" evidence="6">
    <location>
        <begin position="24"/>
        <end position="160"/>
    </location>
</feature>
<dbReference type="AlphaFoldDB" id="A0AAX3N2K1"/>
<evidence type="ECO:0000256" key="4">
    <source>
        <dbReference type="ARBA" id="ARBA00023136"/>
    </source>
</evidence>
<dbReference type="InterPro" id="IPR013525">
    <property type="entry name" value="ABC2_TM"/>
</dbReference>
<feature type="transmembrane region" description="Helical" evidence="5">
    <location>
        <begin position="633"/>
        <end position="655"/>
    </location>
</feature>
<evidence type="ECO:0000259" key="6">
    <source>
        <dbReference type="Pfam" id="PF12698"/>
    </source>
</evidence>
<organism evidence="7 8">
    <name type="scientific">Paenibacillus urinalis</name>
    <dbReference type="NCBI Taxonomy" id="521520"/>
    <lineage>
        <taxon>Bacteria</taxon>
        <taxon>Bacillati</taxon>
        <taxon>Bacillota</taxon>
        <taxon>Bacilli</taxon>
        <taxon>Bacillales</taxon>
        <taxon>Paenibacillaceae</taxon>
        <taxon>Paenibacillus</taxon>
    </lineage>
</organism>
<dbReference type="PANTHER" id="PTHR43077">
    <property type="entry name" value="TRANSPORT PERMEASE YVFS-RELATED"/>
    <property type="match status" value="1"/>
</dbReference>
<feature type="transmembrane region" description="Helical" evidence="5">
    <location>
        <begin position="661"/>
        <end position="683"/>
    </location>
</feature>
<evidence type="ECO:0000313" key="8">
    <source>
        <dbReference type="Proteomes" id="UP001220962"/>
    </source>
</evidence>
<feature type="transmembrane region" description="Helical" evidence="5">
    <location>
        <begin position="601"/>
        <end position="621"/>
    </location>
</feature>